<dbReference type="SMART" id="SM00345">
    <property type="entry name" value="HTH_GNTR"/>
    <property type="match status" value="1"/>
</dbReference>
<evidence type="ECO:0000256" key="4">
    <source>
        <dbReference type="ARBA" id="ARBA00023163"/>
    </source>
</evidence>
<dbReference type="RefSeq" id="WP_161836616.1">
    <property type="nucleotide sequence ID" value="NZ_CP048000.1"/>
</dbReference>
<dbReference type="InterPro" id="IPR036388">
    <property type="entry name" value="WH-like_DNA-bd_sf"/>
</dbReference>
<dbReference type="AlphaFoldDB" id="A0A6P1TF10"/>
<dbReference type="GO" id="GO:0003700">
    <property type="term" value="F:DNA-binding transcription factor activity"/>
    <property type="evidence" value="ECO:0007669"/>
    <property type="project" value="InterPro"/>
</dbReference>
<gene>
    <name evidence="6" type="ORF">Ana3638_02320</name>
</gene>
<dbReference type="Pfam" id="PF13377">
    <property type="entry name" value="Peripla_BP_3"/>
    <property type="match status" value="1"/>
</dbReference>
<keyword evidence="1" id="KW-0678">Repressor</keyword>
<dbReference type="PANTHER" id="PTHR30146">
    <property type="entry name" value="LACI-RELATED TRANSCRIPTIONAL REPRESSOR"/>
    <property type="match status" value="1"/>
</dbReference>
<dbReference type="GO" id="GO:0000976">
    <property type="term" value="F:transcription cis-regulatory region binding"/>
    <property type="evidence" value="ECO:0007669"/>
    <property type="project" value="TreeGrafter"/>
</dbReference>
<evidence type="ECO:0000256" key="2">
    <source>
        <dbReference type="ARBA" id="ARBA00023015"/>
    </source>
</evidence>
<evidence type="ECO:0000256" key="1">
    <source>
        <dbReference type="ARBA" id="ARBA00022491"/>
    </source>
</evidence>
<dbReference type="Gene3D" id="1.10.10.10">
    <property type="entry name" value="Winged helix-like DNA-binding domain superfamily/Winged helix DNA-binding domain"/>
    <property type="match status" value="1"/>
</dbReference>
<dbReference type="Pfam" id="PF00392">
    <property type="entry name" value="GntR"/>
    <property type="match status" value="1"/>
</dbReference>
<reference evidence="6 7" key="1">
    <citation type="submission" date="2020-01" db="EMBL/GenBank/DDBJ databases">
        <title>Genome analysis of Anaerocolumna sp. CBA3638.</title>
        <authorList>
            <person name="Kim J."/>
            <person name="Roh S.W."/>
        </authorList>
    </citation>
    <scope>NUCLEOTIDE SEQUENCE [LARGE SCALE GENOMIC DNA]</scope>
    <source>
        <strain evidence="6 7">CBA3638</strain>
    </source>
</reference>
<dbReference type="PROSITE" id="PS50949">
    <property type="entry name" value="HTH_GNTR"/>
    <property type="match status" value="1"/>
</dbReference>
<dbReference type="InterPro" id="IPR036390">
    <property type="entry name" value="WH_DNA-bd_sf"/>
</dbReference>
<evidence type="ECO:0000313" key="6">
    <source>
        <dbReference type="EMBL" id="QHQ59780.1"/>
    </source>
</evidence>
<dbReference type="Proteomes" id="UP000464314">
    <property type="component" value="Chromosome"/>
</dbReference>
<dbReference type="InterPro" id="IPR046335">
    <property type="entry name" value="LacI/GalR-like_sensor"/>
</dbReference>
<dbReference type="CDD" id="cd06267">
    <property type="entry name" value="PBP1_LacI_sugar_binding-like"/>
    <property type="match status" value="1"/>
</dbReference>
<keyword evidence="3" id="KW-0238">DNA-binding</keyword>
<dbReference type="EMBL" id="CP048000">
    <property type="protein sequence ID" value="QHQ59780.1"/>
    <property type="molecule type" value="Genomic_DNA"/>
</dbReference>
<protein>
    <submittedName>
        <fullName evidence="6">GntR family transcriptional regulator</fullName>
    </submittedName>
</protein>
<feature type="domain" description="HTH gntR-type" evidence="5">
    <location>
        <begin position="4"/>
        <end position="72"/>
    </location>
</feature>
<dbReference type="InterPro" id="IPR028082">
    <property type="entry name" value="Peripla_BP_I"/>
</dbReference>
<proteinExistence type="predicted"/>
<evidence type="ECO:0000259" key="5">
    <source>
        <dbReference type="PROSITE" id="PS50949"/>
    </source>
</evidence>
<name>A0A6P1TF10_9FIRM</name>
<sequence>MRNEFLYKQVYEGIRGKILDGTFSKGSKLPSEEEFCTKYEVSTITIKKAMNLLVDDGMVHRVPGKGTYVMGDTICNQELSKVEDNEKMQICDNPNMENELKGVGPKGKKRKIIGLVLEHVASPFGLDMMYQLDREAENAGYKLCIRFSYGNREKETDEIDYLLSLNVEGLIIMPCHGAHYNTAILKLIIENFPVILIDKRMNGIPVTTVSTDGKNAIKSLVKHLYERGCRNIGLITVDAKGTSSLIDRREGFYIGIEEVELTAAEECVLTHDHTNFIDKKTEQADTECIYQYFKKAGGTLDGVVCTEYGMMSSVVQASKRLAIKIGKDLKVCCIDEDYQASDGYYFTHMKQNERSIAELAIKLFIQDKIHPAIDYVVPAIFNQGKTT</sequence>
<keyword evidence="2" id="KW-0805">Transcription regulation</keyword>
<keyword evidence="7" id="KW-1185">Reference proteome</keyword>
<accession>A0A6P1TF10</accession>
<organism evidence="6 7">
    <name type="scientific">Anaerocolumna sedimenticola</name>
    <dbReference type="NCBI Taxonomy" id="2696063"/>
    <lineage>
        <taxon>Bacteria</taxon>
        <taxon>Bacillati</taxon>
        <taxon>Bacillota</taxon>
        <taxon>Clostridia</taxon>
        <taxon>Lachnospirales</taxon>
        <taxon>Lachnospiraceae</taxon>
        <taxon>Anaerocolumna</taxon>
    </lineage>
</organism>
<dbReference type="CDD" id="cd07377">
    <property type="entry name" value="WHTH_GntR"/>
    <property type="match status" value="1"/>
</dbReference>
<dbReference type="KEGG" id="anr:Ana3638_02320"/>
<evidence type="ECO:0000256" key="3">
    <source>
        <dbReference type="ARBA" id="ARBA00023125"/>
    </source>
</evidence>
<dbReference type="Gene3D" id="3.40.50.2300">
    <property type="match status" value="2"/>
</dbReference>
<evidence type="ECO:0000313" key="7">
    <source>
        <dbReference type="Proteomes" id="UP000464314"/>
    </source>
</evidence>
<dbReference type="SUPFAM" id="SSF53822">
    <property type="entry name" value="Periplasmic binding protein-like I"/>
    <property type="match status" value="1"/>
</dbReference>
<dbReference type="PANTHER" id="PTHR30146:SF95">
    <property type="entry name" value="RIBOSE OPERON REPRESSOR"/>
    <property type="match status" value="1"/>
</dbReference>
<keyword evidence="4" id="KW-0804">Transcription</keyword>
<dbReference type="SUPFAM" id="SSF46785">
    <property type="entry name" value="Winged helix' DNA-binding domain"/>
    <property type="match status" value="1"/>
</dbReference>
<dbReference type="InterPro" id="IPR000524">
    <property type="entry name" value="Tscrpt_reg_HTH_GntR"/>
</dbReference>